<dbReference type="EMBL" id="WAEL01000005">
    <property type="protein sequence ID" value="NID11405.1"/>
    <property type="molecule type" value="Genomic_DNA"/>
</dbReference>
<organism evidence="1 2">
    <name type="scientific">Fibrivirga algicola</name>
    <dbReference type="NCBI Taxonomy" id="2950420"/>
    <lineage>
        <taxon>Bacteria</taxon>
        <taxon>Pseudomonadati</taxon>
        <taxon>Bacteroidota</taxon>
        <taxon>Cytophagia</taxon>
        <taxon>Cytophagales</taxon>
        <taxon>Spirosomataceae</taxon>
        <taxon>Fibrivirga</taxon>
    </lineage>
</organism>
<sequence length="381" mass="42836">MRSSSSVPIPLAMPIHLLVTRLIFLTFTIRLLAVSTPAYSQFELRSATVITQSDTLLGQVNYYDWDVSPTAINFTPSGGTTREVAAKEIRRMVIAPDRVYDGRQVSFSVYKKSTSSIAAALVGQPTTAYLLLELLLESDAVRFYRFFDGQNRKRFFLEKDGLLHPLDYIQTMVTTDTKRGEYDNPLFRNKLKTLLNECPTLRTDDLGYTETAIMALLREYHSYCRIDSRVYQEQQDYGKIKISLGAVNSHIPSANDVNDPIRYGKAMQFGLSIRLLLPQRFNNYFLIAEVARISYQGATINDFRTNLAVYGGRYFGTGAVQGMWYTGMSIVLGPLDTGAGLSYKKMLSVSASLPVFYQLVAGFSRVSPPTINVRLHLPLTK</sequence>
<dbReference type="Proteomes" id="UP000606008">
    <property type="component" value="Unassembled WGS sequence"/>
</dbReference>
<name>A0ABX0QG86_9BACT</name>
<proteinExistence type="predicted"/>
<gene>
    <name evidence="1" type="ORF">F7231_14620</name>
</gene>
<comment type="caution">
    <text evidence="1">The sequence shown here is derived from an EMBL/GenBank/DDBJ whole genome shotgun (WGS) entry which is preliminary data.</text>
</comment>
<accession>A0ABX0QG86</accession>
<evidence type="ECO:0000313" key="2">
    <source>
        <dbReference type="Proteomes" id="UP000606008"/>
    </source>
</evidence>
<dbReference type="RefSeq" id="WP_166692439.1">
    <property type="nucleotide sequence ID" value="NZ_WAEL01000005.1"/>
</dbReference>
<keyword evidence="2" id="KW-1185">Reference proteome</keyword>
<reference evidence="1" key="1">
    <citation type="submission" date="2024-05" db="EMBL/GenBank/DDBJ databases">
        <authorList>
            <person name="Jung D.-H."/>
        </authorList>
    </citation>
    <scope>NUCLEOTIDE SEQUENCE</scope>
    <source>
        <strain evidence="1">JA-25</strain>
    </source>
</reference>
<evidence type="ECO:0008006" key="3">
    <source>
        <dbReference type="Google" id="ProtNLM"/>
    </source>
</evidence>
<evidence type="ECO:0000313" key="1">
    <source>
        <dbReference type="EMBL" id="NID11405.1"/>
    </source>
</evidence>
<protein>
    <recommendedName>
        <fullName evidence="3">Bacterial surface antigen (D15) domain-containing protein</fullName>
    </recommendedName>
</protein>